<dbReference type="GO" id="GO:0016787">
    <property type="term" value="F:hydrolase activity"/>
    <property type="evidence" value="ECO:0007669"/>
    <property type="project" value="UniProtKB-KW"/>
</dbReference>
<name>A0A551XYG1_MICAE</name>
<organism evidence="8 9">
    <name type="scientific">Microcystis aeruginosa Ma_QC_C_20070703_M131</name>
    <dbReference type="NCBI Taxonomy" id="2486263"/>
    <lineage>
        <taxon>Bacteria</taxon>
        <taxon>Bacillati</taxon>
        <taxon>Cyanobacteriota</taxon>
        <taxon>Cyanophyceae</taxon>
        <taxon>Oscillatoriophycideae</taxon>
        <taxon>Chroococcales</taxon>
        <taxon>Microcystaceae</taxon>
        <taxon>Microcystis</taxon>
    </lineage>
</organism>
<keyword evidence="6" id="KW-0694">RNA-binding</keyword>
<keyword evidence="3" id="KW-0540">Nuclease</keyword>
<evidence type="ECO:0000256" key="4">
    <source>
        <dbReference type="ARBA" id="ARBA00022759"/>
    </source>
</evidence>
<dbReference type="SUPFAM" id="SSF54786">
    <property type="entry name" value="YcfA/nrd intein domain"/>
    <property type="match status" value="1"/>
</dbReference>
<keyword evidence="4" id="KW-0255">Endonuclease</keyword>
<dbReference type="Gene3D" id="3.30.920.30">
    <property type="entry name" value="Hypothetical protein"/>
    <property type="match status" value="1"/>
</dbReference>
<keyword evidence="7" id="KW-0346">Stress response</keyword>
<dbReference type="InterPro" id="IPR038570">
    <property type="entry name" value="HicA_sf"/>
</dbReference>
<dbReference type="Pfam" id="PF07927">
    <property type="entry name" value="HicA_toxin"/>
    <property type="match status" value="1"/>
</dbReference>
<evidence type="ECO:0000256" key="6">
    <source>
        <dbReference type="ARBA" id="ARBA00022884"/>
    </source>
</evidence>
<evidence type="ECO:0000256" key="1">
    <source>
        <dbReference type="ARBA" id="ARBA00006620"/>
    </source>
</evidence>
<dbReference type="InterPro" id="IPR012933">
    <property type="entry name" value="HicA_mRNA_interferase"/>
</dbReference>
<gene>
    <name evidence="8" type="ORF">EWV85_13340</name>
</gene>
<evidence type="ECO:0000256" key="2">
    <source>
        <dbReference type="ARBA" id="ARBA00022649"/>
    </source>
</evidence>
<sequence length="62" mass="7161">MSVKRRDLIKYFEENGFYLLKEGGNHSIYTNGEKTISIKRHRTIDQVTANVICKQAGLEAKF</sequence>
<dbReference type="GO" id="GO:0003729">
    <property type="term" value="F:mRNA binding"/>
    <property type="evidence" value="ECO:0007669"/>
    <property type="project" value="InterPro"/>
</dbReference>
<evidence type="ECO:0000313" key="9">
    <source>
        <dbReference type="Proteomes" id="UP000316443"/>
    </source>
</evidence>
<dbReference type="GO" id="GO:0004519">
    <property type="term" value="F:endonuclease activity"/>
    <property type="evidence" value="ECO:0007669"/>
    <property type="project" value="UniProtKB-KW"/>
</dbReference>
<protein>
    <submittedName>
        <fullName evidence="8">Type II toxin-antitoxin system HicA family toxin</fullName>
    </submittedName>
</protein>
<keyword evidence="2" id="KW-1277">Toxin-antitoxin system</keyword>
<comment type="similarity">
    <text evidence="1">Belongs to the HicA mRNA interferase family.</text>
</comment>
<evidence type="ECO:0000256" key="7">
    <source>
        <dbReference type="ARBA" id="ARBA00023016"/>
    </source>
</evidence>
<dbReference type="AlphaFoldDB" id="A0A551XYG1"/>
<reference evidence="8 9" key="1">
    <citation type="submission" date="2019-01" db="EMBL/GenBank/DDBJ databases">
        <title>Coherence of Microcystis species and biogeography revealed through population genomics.</title>
        <authorList>
            <person name="Perez-Carrascal O.M."/>
            <person name="Terrat Y."/>
            <person name="Giani A."/>
            <person name="Fortin N."/>
            <person name="Tromas N."/>
            <person name="Shapiro B.J."/>
        </authorList>
    </citation>
    <scope>NUCLEOTIDE SEQUENCE [LARGE SCALE GENOMIC DNA]</scope>
    <source>
        <strain evidence="8">Ma_QC_C_20070703_M131</strain>
    </source>
</reference>
<accession>A0A551XYG1</accession>
<dbReference type="Proteomes" id="UP000316443">
    <property type="component" value="Unassembled WGS sequence"/>
</dbReference>
<dbReference type="EMBL" id="SFCA01000140">
    <property type="protein sequence ID" value="TRT53740.1"/>
    <property type="molecule type" value="Genomic_DNA"/>
</dbReference>
<evidence type="ECO:0000256" key="5">
    <source>
        <dbReference type="ARBA" id="ARBA00022801"/>
    </source>
</evidence>
<evidence type="ECO:0000256" key="3">
    <source>
        <dbReference type="ARBA" id="ARBA00022722"/>
    </source>
</evidence>
<keyword evidence="5" id="KW-0378">Hydrolase</keyword>
<evidence type="ECO:0000313" key="8">
    <source>
        <dbReference type="EMBL" id="TRT53740.1"/>
    </source>
</evidence>
<proteinExistence type="inferred from homology"/>
<comment type="caution">
    <text evidence="8">The sequence shown here is derived from an EMBL/GenBank/DDBJ whole genome shotgun (WGS) entry which is preliminary data.</text>
</comment>